<dbReference type="NCBIfam" id="TIGR00502">
    <property type="entry name" value="nagB"/>
    <property type="match status" value="1"/>
</dbReference>
<dbReference type="Pfam" id="PF01182">
    <property type="entry name" value="Glucosamine_iso"/>
    <property type="match status" value="1"/>
</dbReference>
<comment type="catalytic activity">
    <reaction evidence="1 4">
        <text>alpha-D-glucosamine 6-phosphate + H2O = beta-D-fructose 6-phosphate + NH4(+)</text>
        <dbReference type="Rhea" id="RHEA:12172"/>
        <dbReference type="ChEBI" id="CHEBI:15377"/>
        <dbReference type="ChEBI" id="CHEBI:28938"/>
        <dbReference type="ChEBI" id="CHEBI:57634"/>
        <dbReference type="ChEBI" id="CHEBI:75989"/>
        <dbReference type="EC" id="3.5.99.6"/>
    </reaction>
</comment>
<dbReference type="UniPathway" id="UPA00629">
    <property type="reaction ID" value="UER00684"/>
</dbReference>
<keyword evidence="3 4" id="KW-0119">Carbohydrate metabolism</keyword>
<feature type="active site" description="Proton acceptor; for enolization step" evidence="4">
    <location>
        <position position="67"/>
    </location>
</feature>
<dbReference type="AlphaFoldDB" id="A0A1D8GHF6"/>
<dbReference type="FunFam" id="3.40.50.1360:FF:000003">
    <property type="entry name" value="Glucosamine-6-phosphate deaminase"/>
    <property type="match status" value="1"/>
</dbReference>
<dbReference type="InterPro" id="IPR004547">
    <property type="entry name" value="Glucosamine6P_isomerase"/>
</dbReference>
<dbReference type="SUPFAM" id="SSF100950">
    <property type="entry name" value="NagB/RpiA/CoA transferase-like"/>
    <property type="match status" value="1"/>
</dbReference>
<evidence type="ECO:0000313" key="6">
    <source>
        <dbReference type="EMBL" id="AOT70355.1"/>
    </source>
</evidence>
<dbReference type="EMBL" id="CP017269">
    <property type="protein sequence ID" value="AOT70355.1"/>
    <property type="molecule type" value="Genomic_DNA"/>
</dbReference>
<dbReference type="PANTHER" id="PTHR11280:SF5">
    <property type="entry name" value="GLUCOSAMINE-6-PHOSPHATE ISOMERASE"/>
    <property type="match status" value="1"/>
</dbReference>
<dbReference type="InterPro" id="IPR037171">
    <property type="entry name" value="NagB/RpiA_transferase-like"/>
</dbReference>
<evidence type="ECO:0000256" key="3">
    <source>
        <dbReference type="ARBA" id="ARBA00023277"/>
    </source>
</evidence>
<evidence type="ECO:0000256" key="1">
    <source>
        <dbReference type="ARBA" id="ARBA00000644"/>
    </source>
</evidence>
<protein>
    <recommendedName>
        <fullName evidence="4">Glucosamine-6-phosphate deaminase</fullName>
        <ecNumber evidence="4">3.5.99.6</ecNumber>
    </recommendedName>
    <alternativeName>
        <fullName evidence="4">GlcN6P deaminase</fullName>
        <shortName evidence="4">GNPDA</shortName>
    </alternativeName>
    <alternativeName>
        <fullName evidence="4">Glucosamine-6-phosphate isomerase</fullName>
    </alternativeName>
</protein>
<dbReference type="PANTHER" id="PTHR11280">
    <property type="entry name" value="GLUCOSAMINE-6-PHOSPHATE ISOMERASE"/>
    <property type="match status" value="1"/>
</dbReference>
<dbReference type="EC" id="3.5.99.6" evidence="4"/>
<dbReference type="GO" id="GO:0005737">
    <property type="term" value="C:cytoplasm"/>
    <property type="evidence" value="ECO:0007669"/>
    <property type="project" value="TreeGrafter"/>
</dbReference>
<comment type="caution">
    <text evidence="4">Lacks conserved residue(s) required for the propagation of feature annotation.</text>
</comment>
<dbReference type="PROSITE" id="PS01161">
    <property type="entry name" value="GLC_GALNAC_ISOMERASE"/>
    <property type="match status" value="1"/>
</dbReference>
<dbReference type="GO" id="GO:0042802">
    <property type="term" value="F:identical protein binding"/>
    <property type="evidence" value="ECO:0007669"/>
    <property type="project" value="TreeGrafter"/>
</dbReference>
<dbReference type="GO" id="GO:0004342">
    <property type="term" value="F:glucosamine-6-phosphate deaminase activity"/>
    <property type="evidence" value="ECO:0007669"/>
    <property type="project" value="UniProtKB-UniRule"/>
</dbReference>
<comment type="similarity">
    <text evidence="4">Belongs to the glucosamine/galactosamine-6-phosphate isomerase family. NagB subfamily.</text>
</comment>
<reference evidence="6 7" key="1">
    <citation type="submission" date="2016-09" db="EMBL/GenBank/DDBJ databases">
        <title>Genomic analysis reveals versatility of anaerobic energy metabolism of Geosporobacter ferrireducens IRF9 of phylum Firmicutes.</title>
        <authorList>
            <person name="Kim S.-J."/>
        </authorList>
    </citation>
    <scope>NUCLEOTIDE SEQUENCE [LARGE SCALE GENOMIC DNA]</scope>
    <source>
        <strain evidence="6 7">IRF9</strain>
    </source>
</reference>
<evidence type="ECO:0000256" key="4">
    <source>
        <dbReference type="HAMAP-Rule" id="MF_01241"/>
    </source>
</evidence>
<name>A0A1D8GHF6_9FIRM</name>
<dbReference type="OrthoDB" id="9791139at2"/>
<dbReference type="RefSeq" id="WP_069977027.1">
    <property type="nucleotide sequence ID" value="NZ_CP017269.1"/>
</dbReference>
<gene>
    <name evidence="4" type="primary">nagB</name>
    <name evidence="6" type="ORF">Gferi_12595</name>
</gene>
<dbReference type="InterPro" id="IPR018321">
    <property type="entry name" value="Glucosamine6P_isomerase_CS"/>
</dbReference>
<feature type="active site" description="For ring-opening step" evidence="4">
    <location>
        <position position="136"/>
    </location>
</feature>
<comment type="function">
    <text evidence="4">Catalyzes the reversible isomerization-deamination of glucosamine 6-phosphate (GlcN6P) to form fructose 6-phosphate (Fru6P) and ammonium ion.</text>
</comment>
<feature type="active site" description="Proton acceptor; for ring-opening step" evidence="4">
    <location>
        <position position="138"/>
    </location>
</feature>
<proteinExistence type="inferred from homology"/>
<organism evidence="6 7">
    <name type="scientific">Geosporobacter ferrireducens</name>
    <dbReference type="NCBI Taxonomy" id="1424294"/>
    <lineage>
        <taxon>Bacteria</taxon>
        <taxon>Bacillati</taxon>
        <taxon>Bacillota</taxon>
        <taxon>Clostridia</taxon>
        <taxon>Peptostreptococcales</taxon>
        <taxon>Thermotaleaceae</taxon>
        <taxon>Geosporobacter</taxon>
    </lineage>
</organism>
<evidence type="ECO:0000313" key="7">
    <source>
        <dbReference type="Proteomes" id="UP000095743"/>
    </source>
</evidence>
<dbReference type="InterPro" id="IPR006148">
    <property type="entry name" value="Glc/Gal-6P_isomerase"/>
</dbReference>
<dbReference type="CDD" id="cd01399">
    <property type="entry name" value="GlcN6P_deaminase"/>
    <property type="match status" value="1"/>
</dbReference>
<dbReference type="Gene3D" id="3.40.50.1360">
    <property type="match status" value="1"/>
</dbReference>
<dbReference type="KEGG" id="gfe:Gferi_12595"/>
<sequence length="241" mass="26685">MNIIVVKNYEELSEQGASIIAREVKTNPNAVLGLATGSTPLGTYRKLVCMHKEEGLDFSSITTFNLDEYYGLAPNHEQSYAYFMRRNLFNHVNIQLKNTYIPNGIAADILEECKRYDELIEEKGGIDLQLLGIGANGHIGFNEPSEELLIGTHLVDLAENTIKANSRFFHSVEEVPKQAVTMGIGSIMKAKKILLLACGENKAKIISKIIDGKCSTKVPASILQIHPQVTIVIDKEINDQL</sequence>
<feature type="domain" description="Glucosamine/galactosamine-6-phosphate isomerase" evidence="5">
    <location>
        <begin position="11"/>
        <end position="225"/>
    </location>
</feature>
<comment type="pathway">
    <text evidence="4">Amino-sugar metabolism; N-acetylneuraminate degradation; D-fructose 6-phosphate from N-acetylneuraminate: step 5/5.</text>
</comment>
<dbReference type="GO" id="GO:0006043">
    <property type="term" value="P:glucosamine catabolic process"/>
    <property type="evidence" value="ECO:0007669"/>
    <property type="project" value="TreeGrafter"/>
</dbReference>
<dbReference type="GO" id="GO:0005975">
    <property type="term" value="P:carbohydrate metabolic process"/>
    <property type="evidence" value="ECO:0007669"/>
    <property type="project" value="InterPro"/>
</dbReference>
<dbReference type="Proteomes" id="UP000095743">
    <property type="component" value="Chromosome"/>
</dbReference>
<dbReference type="GO" id="GO:0019262">
    <property type="term" value="P:N-acetylneuraminate catabolic process"/>
    <property type="evidence" value="ECO:0007669"/>
    <property type="project" value="UniProtKB-UniRule"/>
</dbReference>
<evidence type="ECO:0000256" key="2">
    <source>
        <dbReference type="ARBA" id="ARBA00022801"/>
    </source>
</evidence>
<dbReference type="HAMAP" id="MF_01241">
    <property type="entry name" value="GlcN6P_deamin"/>
    <property type="match status" value="1"/>
</dbReference>
<feature type="active site" description="For ring-opening step" evidence="4">
    <location>
        <position position="143"/>
    </location>
</feature>
<accession>A0A1D8GHF6</accession>
<keyword evidence="2 4" id="KW-0378">Hydrolase</keyword>
<dbReference type="STRING" id="1424294.Gferi_12595"/>
<dbReference type="GO" id="GO:0006046">
    <property type="term" value="P:N-acetylglucosamine catabolic process"/>
    <property type="evidence" value="ECO:0007669"/>
    <property type="project" value="UniProtKB-UniRule"/>
</dbReference>
<keyword evidence="7" id="KW-1185">Reference proteome</keyword>
<evidence type="ECO:0000259" key="5">
    <source>
        <dbReference type="Pfam" id="PF01182"/>
    </source>
</evidence>